<evidence type="ECO:0000313" key="3">
    <source>
        <dbReference type="Proteomes" id="UP000756921"/>
    </source>
</evidence>
<proteinExistence type="predicted"/>
<reference evidence="2" key="1">
    <citation type="journal article" date="2020" name="Mol. Plant Microbe Interact.">
        <title>Genome Sequence of the Biocontrol Agent Coniothyrium minitans strain Conio (IMI 134523).</title>
        <authorList>
            <person name="Patel D."/>
            <person name="Shittu T.A."/>
            <person name="Baroncelli R."/>
            <person name="Muthumeenakshi S."/>
            <person name="Osborne T.H."/>
            <person name="Janganan T.K."/>
            <person name="Sreenivasaprasad S."/>
        </authorList>
    </citation>
    <scope>NUCLEOTIDE SEQUENCE</scope>
    <source>
        <strain evidence="2">Conio</strain>
    </source>
</reference>
<dbReference type="EMBL" id="WJXW01000003">
    <property type="protein sequence ID" value="KAF9738309.1"/>
    <property type="molecule type" value="Genomic_DNA"/>
</dbReference>
<feature type="compositionally biased region" description="Polar residues" evidence="1">
    <location>
        <begin position="129"/>
        <end position="148"/>
    </location>
</feature>
<dbReference type="InterPro" id="IPR038883">
    <property type="entry name" value="AN11006-like"/>
</dbReference>
<protein>
    <submittedName>
        <fullName evidence="2">Uncharacterized protein</fullName>
    </submittedName>
</protein>
<gene>
    <name evidence="2" type="ORF">PMIN01_03592</name>
</gene>
<keyword evidence="3" id="KW-1185">Reference proteome</keyword>
<evidence type="ECO:0000256" key="1">
    <source>
        <dbReference type="SAM" id="MobiDB-lite"/>
    </source>
</evidence>
<dbReference type="OrthoDB" id="62952at2759"/>
<evidence type="ECO:0000313" key="2">
    <source>
        <dbReference type="EMBL" id="KAF9738309.1"/>
    </source>
</evidence>
<sequence length="299" mass="32482">MLEKGRSIQGVQERCLFLDAMPAELRVMVYETVAAGSEPITALPRDHTNELDLSLLRVSRQIHDEAAAVLYCKNTICIRPGKGKDVCSGVPAPKYLHLVRHLKVEGLHHPDTPGKAWAKKQGGLGQEGDGNQENARYSTSPPRLSFSSRLTNPTVSTLTTLLPKLRNLHTLHLTITPPDRLSSKSVLTALLPLKNALPSMLANLAPAVPVLLSFEFEDCYCRMRVSPESLAKTCLLVLACQVLFWKSHLRFETMLREARDGKLVEGGGRADLGPLVGEGVGKVVETGKGVEGLIGTLVG</sequence>
<dbReference type="PANTHER" id="PTHR42085">
    <property type="entry name" value="F-BOX DOMAIN-CONTAINING PROTEIN"/>
    <property type="match status" value="1"/>
</dbReference>
<name>A0A9P6KU05_9PLEO</name>
<comment type="caution">
    <text evidence="2">The sequence shown here is derived from an EMBL/GenBank/DDBJ whole genome shotgun (WGS) entry which is preliminary data.</text>
</comment>
<feature type="region of interest" description="Disordered" evidence="1">
    <location>
        <begin position="110"/>
        <end position="148"/>
    </location>
</feature>
<accession>A0A9P6KU05</accession>
<dbReference type="Proteomes" id="UP000756921">
    <property type="component" value="Unassembled WGS sequence"/>
</dbReference>
<organism evidence="2 3">
    <name type="scientific">Paraphaeosphaeria minitans</name>
    <dbReference type="NCBI Taxonomy" id="565426"/>
    <lineage>
        <taxon>Eukaryota</taxon>
        <taxon>Fungi</taxon>
        <taxon>Dikarya</taxon>
        <taxon>Ascomycota</taxon>
        <taxon>Pezizomycotina</taxon>
        <taxon>Dothideomycetes</taxon>
        <taxon>Pleosporomycetidae</taxon>
        <taxon>Pleosporales</taxon>
        <taxon>Massarineae</taxon>
        <taxon>Didymosphaeriaceae</taxon>
        <taxon>Paraphaeosphaeria</taxon>
    </lineage>
</organism>
<dbReference type="AlphaFoldDB" id="A0A9P6KU05"/>
<dbReference type="PANTHER" id="PTHR42085:SF2">
    <property type="entry name" value="F-BOX DOMAIN-CONTAINING PROTEIN"/>
    <property type="match status" value="1"/>
</dbReference>